<evidence type="ECO:0000256" key="3">
    <source>
        <dbReference type="SAM" id="MobiDB-lite"/>
    </source>
</evidence>
<keyword evidence="5" id="KW-1185">Reference proteome</keyword>
<dbReference type="PANTHER" id="PTHR10291">
    <property type="entry name" value="DEHYDRODOLICHYL DIPHOSPHATE SYNTHASE FAMILY MEMBER"/>
    <property type="match status" value="1"/>
</dbReference>
<feature type="binding site" evidence="2">
    <location>
        <position position="62"/>
    </location>
    <ligand>
        <name>substrate</name>
    </ligand>
</feature>
<dbReference type="EMBL" id="JABEQE010000012">
    <property type="protein sequence ID" value="MBB2173198.1"/>
    <property type="molecule type" value="Genomic_DNA"/>
</dbReference>
<dbReference type="Pfam" id="PF01255">
    <property type="entry name" value="Prenyltransf"/>
    <property type="match status" value="1"/>
</dbReference>
<proteinExistence type="inferred from homology"/>
<feature type="binding site" evidence="2">
    <location>
        <position position="213"/>
    </location>
    <ligand>
        <name>substrate</name>
    </ligand>
</feature>
<name>A0A7W4J2E3_9PROT</name>
<feature type="region of interest" description="Disordered" evidence="3">
    <location>
        <begin position="1"/>
        <end position="36"/>
    </location>
</feature>
<keyword evidence="2" id="KW-0479">Metal-binding</keyword>
<comment type="similarity">
    <text evidence="2">Belongs to the UPP synthase family.</text>
</comment>
<feature type="binding site" evidence="2">
    <location>
        <position position="45"/>
    </location>
    <ligand>
        <name>Mg(2+)</name>
        <dbReference type="ChEBI" id="CHEBI:18420"/>
    </ligand>
</feature>
<dbReference type="GO" id="GO:0000287">
    <property type="term" value="F:magnesium ion binding"/>
    <property type="evidence" value="ECO:0007669"/>
    <property type="project" value="UniProtKB-UniRule"/>
</dbReference>
<dbReference type="GO" id="GO:0005829">
    <property type="term" value="C:cytosol"/>
    <property type="evidence" value="ECO:0007669"/>
    <property type="project" value="TreeGrafter"/>
</dbReference>
<feature type="active site" description="Proton acceptor" evidence="2">
    <location>
        <position position="93"/>
    </location>
</feature>
<organism evidence="4 5">
    <name type="scientific">Gluconacetobacter asukensis</name>
    <dbReference type="NCBI Taxonomy" id="1017181"/>
    <lineage>
        <taxon>Bacteria</taxon>
        <taxon>Pseudomonadati</taxon>
        <taxon>Pseudomonadota</taxon>
        <taxon>Alphaproteobacteria</taxon>
        <taxon>Acetobacterales</taxon>
        <taxon>Acetobacteraceae</taxon>
        <taxon>Gluconacetobacter</taxon>
    </lineage>
</organism>
<feature type="binding site" evidence="2">
    <location>
        <position position="232"/>
    </location>
    <ligand>
        <name>Mg(2+)</name>
        <dbReference type="ChEBI" id="CHEBI:18420"/>
    </ligand>
</feature>
<sequence length="268" mass="29353">MGSVPGPAAGTTDAQTPPTPPPTVAGRGNGGAVPAPPGHVALIMDGNGRWAMARGLPRAAGHNAGAEAVRRCVQAAIKRGVRYLTLYAFSSENWRRTPDEVADLTSLLRYYLRHKVAELSREGVRIRIIGDLSRFDVEVRAEAKRAEDATAANHRLTLVLALSYGGRADIMQAAKHVALAVRDGTLDPDRLDEALFGRFLLTADLPDPDLIIRTSGECRLSNFLLWQSAYAELVFLDTLWPDFNEQHFDAALDMFARRERRFGARPTL</sequence>
<comment type="subunit">
    <text evidence="2">Homodimer.</text>
</comment>
<evidence type="ECO:0000256" key="1">
    <source>
        <dbReference type="ARBA" id="ARBA00022679"/>
    </source>
</evidence>
<dbReference type="CDD" id="cd00475">
    <property type="entry name" value="Cis_IPPS"/>
    <property type="match status" value="1"/>
</dbReference>
<feature type="binding site" evidence="2">
    <location>
        <position position="58"/>
    </location>
    <ligand>
        <name>substrate</name>
    </ligand>
</feature>
<feature type="compositionally biased region" description="Low complexity" evidence="3">
    <location>
        <begin position="1"/>
        <end position="16"/>
    </location>
</feature>
<dbReference type="AlphaFoldDB" id="A0A7W4J2E3"/>
<gene>
    <name evidence="4" type="primary">uppS</name>
    <name evidence="4" type="ORF">HLH35_13895</name>
</gene>
<dbReference type="PANTHER" id="PTHR10291:SF0">
    <property type="entry name" value="DEHYDRODOLICHYL DIPHOSPHATE SYNTHASE 2"/>
    <property type="match status" value="1"/>
</dbReference>
<accession>A0A7W4J2E3</accession>
<dbReference type="GO" id="GO:0008834">
    <property type="term" value="F:ditrans,polycis-undecaprenyl-diphosphate synthase [(2E,6E)-farnesyl-diphosphate specific] activity"/>
    <property type="evidence" value="ECO:0007669"/>
    <property type="project" value="TreeGrafter"/>
</dbReference>
<feature type="binding site" evidence="2">
    <location>
        <begin position="219"/>
        <end position="221"/>
    </location>
    <ligand>
        <name>substrate</name>
    </ligand>
</feature>
<feature type="active site" evidence="2">
    <location>
        <position position="45"/>
    </location>
</feature>
<dbReference type="Proteomes" id="UP000577891">
    <property type="component" value="Unassembled WGS sequence"/>
</dbReference>
<dbReference type="NCBIfam" id="TIGR00055">
    <property type="entry name" value="uppS"/>
    <property type="match status" value="1"/>
</dbReference>
<evidence type="ECO:0000313" key="4">
    <source>
        <dbReference type="EMBL" id="MBB2173198.1"/>
    </source>
</evidence>
<evidence type="ECO:0000313" key="5">
    <source>
        <dbReference type="Proteomes" id="UP000577891"/>
    </source>
</evidence>
<dbReference type="SUPFAM" id="SSF64005">
    <property type="entry name" value="Undecaprenyl diphosphate synthase"/>
    <property type="match status" value="1"/>
</dbReference>
<feature type="binding site" evidence="2">
    <location>
        <position position="50"/>
    </location>
    <ligand>
        <name>substrate</name>
    </ligand>
</feature>
<feature type="binding site" evidence="2">
    <location>
        <begin position="90"/>
        <end position="92"/>
    </location>
    <ligand>
        <name>substrate</name>
    </ligand>
</feature>
<dbReference type="Gene3D" id="3.40.1180.10">
    <property type="entry name" value="Decaprenyl diphosphate synthase-like"/>
    <property type="match status" value="1"/>
</dbReference>
<dbReference type="FunFam" id="3.40.1180.10:FF:000001">
    <property type="entry name" value="(2E,6E)-farnesyl-diphosphate-specific ditrans,polycis-undecaprenyl-diphosphate synthase"/>
    <property type="match status" value="1"/>
</dbReference>
<comment type="caution">
    <text evidence="4">The sequence shown here is derived from an EMBL/GenBank/DDBJ whole genome shotgun (WGS) entry which is preliminary data.</text>
</comment>
<dbReference type="EC" id="2.5.1.-" evidence="2"/>
<dbReference type="HAMAP" id="MF_01139">
    <property type="entry name" value="ISPT"/>
    <property type="match status" value="1"/>
</dbReference>
<keyword evidence="2" id="KW-0460">Magnesium</keyword>
<dbReference type="InterPro" id="IPR018520">
    <property type="entry name" value="UPP_synth-like_CS"/>
</dbReference>
<feature type="binding site" evidence="2">
    <location>
        <position position="96"/>
    </location>
    <ligand>
        <name>substrate</name>
    </ligand>
</feature>
<feature type="binding site" evidence="2">
    <location>
        <begin position="46"/>
        <end position="49"/>
    </location>
    <ligand>
        <name>substrate</name>
    </ligand>
</feature>
<keyword evidence="1 2" id="KW-0808">Transferase</keyword>
<dbReference type="InterPro" id="IPR036424">
    <property type="entry name" value="UPP_synth-like_sf"/>
</dbReference>
<dbReference type="InterPro" id="IPR001441">
    <property type="entry name" value="UPP_synth-like"/>
</dbReference>
<dbReference type="PROSITE" id="PS01066">
    <property type="entry name" value="UPP_SYNTHASE"/>
    <property type="match status" value="1"/>
</dbReference>
<comment type="cofactor">
    <cofactor evidence="2">
        <name>Mg(2+)</name>
        <dbReference type="ChEBI" id="CHEBI:18420"/>
    </cofactor>
    <text evidence="2">Binds 2 magnesium ions per subunit.</text>
</comment>
<dbReference type="GO" id="GO:0016094">
    <property type="term" value="P:polyprenol biosynthetic process"/>
    <property type="evidence" value="ECO:0007669"/>
    <property type="project" value="TreeGrafter"/>
</dbReference>
<feature type="binding site" evidence="2">
    <location>
        <position position="94"/>
    </location>
    <ligand>
        <name>substrate</name>
    </ligand>
</feature>
<reference evidence="4 5" key="1">
    <citation type="submission" date="2020-04" db="EMBL/GenBank/DDBJ databases">
        <title>Description of novel Gluconacetobacter.</title>
        <authorList>
            <person name="Sombolestani A."/>
        </authorList>
    </citation>
    <scope>NUCLEOTIDE SEQUENCE [LARGE SCALE GENOMIC DNA]</scope>
    <source>
        <strain evidence="4 5">LMG 27724</strain>
    </source>
</reference>
<protein>
    <recommendedName>
        <fullName evidence="2">Isoprenyl transferase</fullName>
        <ecNumber evidence="2">2.5.1.-</ecNumber>
    </recommendedName>
</protein>
<evidence type="ECO:0000256" key="2">
    <source>
        <dbReference type="HAMAP-Rule" id="MF_01139"/>
    </source>
</evidence>
<comment type="function">
    <text evidence="2">Catalyzes the condensation of isopentenyl diphosphate (IPP) with allylic pyrophosphates generating different type of terpenoids.</text>
</comment>